<feature type="compositionally biased region" description="Polar residues" evidence="2">
    <location>
        <begin position="896"/>
        <end position="905"/>
    </location>
</feature>
<evidence type="ECO:0000256" key="1">
    <source>
        <dbReference type="SAM" id="Coils"/>
    </source>
</evidence>
<feature type="region of interest" description="Disordered" evidence="2">
    <location>
        <begin position="93"/>
        <end position="172"/>
    </location>
</feature>
<sequence length="905" mass="103902">MMQSTIMTSVMFIITLCSLQVTRLSAESGKQCDIKLWYLDLLVQGHLSGDLSASQSAVKQTIENIIKQPENVMVDCAILVTYETMLGVKTKEKKTEPVDNVNDDGDDINHKDDTTDDTEEDDDDDIDPTELDEVISHTDKIDVNRRESNKTDTKAQSLNDDPSDTDEKKDIKQKNTKHIISLEKLIKQSQTKNSCSLSFYYMTVLTYKDINISPANHTMTTWEYLETMACYYFKELCNNEVEVTEHLIKQKLDDIMNVTRQSCKQCHAKCEFYTVMHFMSGLMSLPENRKKQSKWKAPNCDKQRMVTLLYCYFKELTIHKLTCRPSDKPVHKDGYLTLDHTKCIRYMYKHSMSTFICSIWNMIPLTYPMNLPKVNTSSNFMKCFKYCIKNRRKADICNVYISKRPTIDNINDAINSSVENMKTIEKTEQPLLSKSDIKDETDSIQEDIIDNSHTVLDRNLNNQNTIDITRQHTISNTDIKDEIKSVLKETEAQHTLKLQFLEMQLLKLENKLLTSSMVKQNDSSTLTQLHNTILKLENELLKLNQSFTEIKMKTDVIYKSQLDEKKYPALPPSEIEAKSLEIVKKQKSQLETLSKLVQDQTINLEAMKTKADESDMQNKILQQTVMSQSLLISELMNKVESMTQLTLETQQQQQRMQYLMDKKEQPEMVIQKIIETPIIKKQANEQAEPTLADTHIKYNMEGIDRIKDKASDTLSEADNRATEKIDSDKTNAESEARRQSQQLDEKVPSNPITPDMKNSENEITQTNQSVDIKPYISTSITNPKCLSNNKNTIIRFFKSILIQKYQKMSGINDGCQRCTDYQSLQNDSIQINSGGRMIRSDKQDEETDVQKSNTINADENDEKSDNSNGEESNGNKGAINVKNDKEEDNETGQAIIKTNATSKDI</sequence>
<evidence type="ECO:0000313" key="5">
    <source>
        <dbReference type="Proteomes" id="UP000749559"/>
    </source>
</evidence>
<organism evidence="4 5">
    <name type="scientific">Owenia fusiformis</name>
    <name type="common">Polychaete worm</name>
    <dbReference type="NCBI Taxonomy" id="6347"/>
    <lineage>
        <taxon>Eukaryota</taxon>
        <taxon>Metazoa</taxon>
        <taxon>Spiralia</taxon>
        <taxon>Lophotrochozoa</taxon>
        <taxon>Annelida</taxon>
        <taxon>Polychaeta</taxon>
        <taxon>Sedentaria</taxon>
        <taxon>Canalipalpata</taxon>
        <taxon>Sabellida</taxon>
        <taxon>Oweniida</taxon>
        <taxon>Oweniidae</taxon>
        <taxon>Owenia</taxon>
    </lineage>
</organism>
<feature type="compositionally biased region" description="Basic and acidic residues" evidence="2">
    <location>
        <begin position="709"/>
        <end position="747"/>
    </location>
</feature>
<dbReference type="AlphaFoldDB" id="A0A8S4Q919"/>
<feature type="region of interest" description="Disordered" evidence="2">
    <location>
        <begin position="709"/>
        <end position="768"/>
    </location>
</feature>
<proteinExistence type="predicted"/>
<protein>
    <submittedName>
        <fullName evidence="4">Uncharacterized protein</fullName>
    </submittedName>
</protein>
<feature type="compositionally biased region" description="Low complexity" evidence="2">
    <location>
        <begin position="866"/>
        <end position="878"/>
    </location>
</feature>
<keyword evidence="1" id="KW-0175">Coiled coil</keyword>
<feature type="non-terminal residue" evidence="4">
    <location>
        <position position="1"/>
    </location>
</feature>
<dbReference type="OrthoDB" id="10692657at2759"/>
<keyword evidence="3" id="KW-0732">Signal</keyword>
<feature type="compositionally biased region" description="Acidic residues" evidence="2">
    <location>
        <begin position="114"/>
        <end position="133"/>
    </location>
</feature>
<reference evidence="4" key="1">
    <citation type="submission" date="2022-03" db="EMBL/GenBank/DDBJ databases">
        <authorList>
            <person name="Martin C."/>
        </authorList>
    </citation>
    <scope>NUCLEOTIDE SEQUENCE</scope>
</reference>
<keyword evidence="5" id="KW-1185">Reference proteome</keyword>
<feature type="chain" id="PRO_5035917084" evidence="3">
    <location>
        <begin position="27"/>
        <end position="905"/>
    </location>
</feature>
<feature type="coiled-coil region" evidence="1">
    <location>
        <begin position="491"/>
        <end position="553"/>
    </location>
</feature>
<feature type="region of interest" description="Disordered" evidence="2">
    <location>
        <begin position="832"/>
        <end position="905"/>
    </location>
</feature>
<dbReference type="EMBL" id="CAIIXF020000203">
    <property type="protein sequence ID" value="CAH1802976.1"/>
    <property type="molecule type" value="Genomic_DNA"/>
</dbReference>
<dbReference type="Proteomes" id="UP000749559">
    <property type="component" value="Unassembled WGS sequence"/>
</dbReference>
<gene>
    <name evidence="4" type="ORF">OFUS_LOCUS26611</name>
</gene>
<accession>A0A8S4Q919</accession>
<evidence type="ECO:0000313" key="4">
    <source>
        <dbReference type="EMBL" id="CAH1802976.1"/>
    </source>
</evidence>
<feature type="signal peptide" evidence="3">
    <location>
        <begin position="1"/>
        <end position="26"/>
    </location>
</feature>
<comment type="caution">
    <text evidence="4">The sequence shown here is derived from an EMBL/GenBank/DDBJ whole genome shotgun (WGS) entry which is preliminary data.</text>
</comment>
<evidence type="ECO:0000256" key="3">
    <source>
        <dbReference type="SAM" id="SignalP"/>
    </source>
</evidence>
<name>A0A8S4Q919_OWEFU</name>
<evidence type="ECO:0000256" key="2">
    <source>
        <dbReference type="SAM" id="MobiDB-lite"/>
    </source>
</evidence>
<feature type="compositionally biased region" description="Basic and acidic residues" evidence="2">
    <location>
        <begin position="134"/>
        <end position="153"/>
    </location>
</feature>